<dbReference type="SUPFAM" id="SSF53850">
    <property type="entry name" value="Periplasmic binding protein-like II"/>
    <property type="match status" value="1"/>
</dbReference>
<protein>
    <recommendedName>
        <fullName evidence="3">Solute-binding protein family 3/N-terminal domain-containing protein</fullName>
    </recommendedName>
</protein>
<accession>A0ABN6ESG0</accession>
<evidence type="ECO:0008006" key="3">
    <source>
        <dbReference type="Google" id="ProtNLM"/>
    </source>
</evidence>
<gene>
    <name evidence="1" type="ORF">PSDVSF_15790</name>
</gene>
<name>A0ABN6ESG0_9BACT</name>
<proteinExistence type="predicted"/>
<evidence type="ECO:0000313" key="2">
    <source>
        <dbReference type="Proteomes" id="UP001053296"/>
    </source>
</evidence>
<dbReference type="Proteomes" id="UP001053296">
    <property type="component" value="Chromosome"/>
</dbReference>
<sequence>MVSKHLIMVIVLVLICTTTPAFPRDEILLPLGASPTDQRNIYPVRVLKKALDATLDTDGPYSITYASLRMTRNRALSELEEGKTLTVYPAATRAEWEANAIPVRIPFMKGLLGYRLLLVHRDRLPYLGNVKDIEHLKKFRAGGGTQWTTTAILNKAGFNVITSSHYDGLFGMLASHRFEIFPRGINEIYLELKENKKKYPELRVEPTLALYFPTPSYFFISPKHPELADRIRRGMEILLKTGVLDQLFEREFNTVIAQANLKSRRILTIPNPMLPKETPLDQPELWFIP</sequence>
<dbReference type="EMBL" id="AP024485">
    <property type="protein sequence ID" value="BCS88337.1"/>
    <property type="molecule type" value="Genomic_DNA"/>
</dbReference>
<reference evidence="1" key="1">
    <citation type="journal article" date="2022" name="Arch. Microbiol.">
        <title>Pseudodesulfovibrio sediminis sp. nov., a mesophilic and neutrophilic sulfate-reducing bacterium isolated from sediment of a brackish lake.</title>
        <authorList>
            <person name="Takahashi A."/>
            <person name="Kojima H."/>
            <person name="Watanabe M."/>
            <person name="Fukui M."/>
        </authorList>
    </citation>
    <scope>NUCLEOTIDE SEQUENCE</scope>
    <source>
        <strain evidence="1">SF6</strain>
    </source>
</reference>
<keyword evidence="2" id="KW-1185">Reference proteome</keyword>
<organism evidence="1 2">
    <name type="scientific">Pseudodesulfovibrio sediminis</name>
    <dbReference type="NCBI Taxonomy" id="2810563"/>
    <lineage>
        <taxon>Bacteria</taxon>
        <taxon>Pseudomonadati</taxon>
        <taxon>Thermodesulfobacteriota</taxon>
        <taxon>Desulfovibrionia</taxon>
        <taxon>Desulfovibrionales</taxon>
        <taxon>Desulfovibrionaceae</taxon>
    </lineage>
</organism>
<evidence type="ECO:0000313" key="1">
    <source>
        <dbReference type="EMBL" id="BCS88337.1"/>
    </source>
</evidence>
<dbReference type="RefSeq" id="WP_229595905.1">
    <property type="nucleotide sequence ID" value="NZ_AP024485.1"/>
</dbReference>